<organism evidence="4">
    <name type="scientific">Aplanochytrium stocchinoi</name>
    <dbReference type="NCBI Taxonomy" id="215587"/>
    <lineage>
        <taxon>Eukaryota</taxon>
        <taxon>Sar</taxon>
        <taxon>Stramenopiles</taxon>
        <taxon>Bigyra</taxon>
        <taxon>Labyrinthulomycetes</taxon>
        <taxon>Thraustochytrida</taxon>
        <taxon>Thraustochytriidae</taxon>
        <taxon>Aplanochytrium</taxon>
    </lineage>
</organism>
<evidence type="ECO:0000313" key="4">
    <source>
        <dbReference type="EMBL" id="CAE0438522.1"/>
    </source>
</evidence>
<dbReference type="GO" id="GO:0004364">
    <property type="term" value="F:glutathione transferase activity"/>
    <property type="evidence" value="ECO:0007669"/>
    <property type="project" value="TreeGrafter"/>
</dbReference>
<dbReference type="InterPro" id="IPR036249">
    <property type="entry name" value="Thioredoxin-like_sf"/>
</dbReference>
<name>A0A7S3LQ56_9STRA</name>
<accession>A0A7S3LQ56</accession>
<dbReference type="InterPro" id="IPR010987">
    <property type="entry name" value="Glutathione-S-Trfase_C-like"/>
</dbReference>
<dbReference type="CDD" id="cd00570">
    <property type="entry name" value="GST_N_family"/>
    <property type="match status" value="1"/>
</dbReference>
<dbReference type="InterPro" id="IPR036282">
    <property type="entry name" value="Glutathione-S-Trfase_C_sf"/>
</dbReference>
<dbReference type="EMBL" id="HBIN01011668">
    <property type="protein sequence ID" value="CAE0438522.1"/>
    <property type="molecule type" value="Transcribed_RNA"/>
</dbReference>
<feature type="domain" description="GST N-terminal" evidence="2">
    <location>
        <begin position="1"/>
        <end position="86"/>
    </location>
</feature>
<dbReference type="SUPFAM" id="SSF47616">
    <property type="entry name" value="GST C-terminal domain-like"/>
    <property type="match status" value="1"/>
</dbReference>
<dbReference type="PANTHER" id="PTHR43969">
    <property type="entry name" value="GLUTATHIONE S TRANSFERASE D10, ISOFORM A-RELATED"/>
    <property type="match status" value="1"/>
</dbReference>
<sequence length="229" mass="26128">MVLKLYGVPASQPVRSVKWLLEMKNAQYEFVNVNPGSPKNGGTRSAEYLAKSPAGLIPLIEEDDGFLLWESHAIMAYLCNKNGWDDLYPSDPKARGIVDQWLHWHHTNVRKFTMALFAPVFRPDLKIPAEQQKADMKVLNNTCRILDDQLARFKFVAGDNVTIADVAFYGELGQMQEHYVGAFDFSPYKNLQAWLTRMATLPKYEEVNYTLLVKLGKVYQKLKAKKANL</sequence>
<dbReference type="PROSITE" id="PS50404">
    <property type="entry name" value="GST_NTER"/>
    <property type="match status" value="1"/>
</dbReference>
<dbReference type="SFLD" id="SFLDS00019">
    <property type="entry name" value="Glutathione_Transferase_(cytos"/>
    <property type="match status" value="1"/>
</dbReference>
<dbReference type="Gene3D" id="1.20.1050.10">
    <property type="match status" value="1"/>
</dbReference>
<dbReference type="AlphaFoldDB" id="A0A7S3LQ56"/>
<dbReference type="PROSITE" id="PS50405">
    <property type="entry name" value="GST_CTER"/>
    <property type="match status" value="1"/>
</dbReference>
<evidence type="ECO:0000256" key="1">
    <source>
        <dbReference type="ARBA" id="ARBA00011738"/>
    </source>
</evidence>
<reference evidence="4" key="1">
    <citation type="submission" date="2021-01" db="EMBL/GenBank/DDBJ databases">
        <authorList>
            <person name="Corre E."/>
            <person name="Pelletier E."/>
            <person name="Niang G."/>
            <person name="Scheremetjew M."/>
            <person name="Finn R."/>
            <person name="Kale V."/>
            <person name="Holt S."/>
            <person name="Cochrane G."/>
            <person name="Meng A."/>
            <person name="Brown T."/>
            <person name="Cohen L."/>
        </authorList>
    </citation>
    <scope>NUCLEOTIDE SEQUENCE</scope>
    <source>
        <strain evidence="4">GSBS06</strain>
    </source>
</reference>
<evidence type="ECO:0000259" key="3">
    <source>
        <dbReference type="PROSITE" id="PS50405"/>
    </source>
</evidence>
<protein>
    <recommendedName>
        <fullName evidence="5">Glutathione transferase</fullName>
    </recommendedName>
</protein>
<feature type="domain" description="GST C-terminal" evidence="3">
    <location>
        <begin position="91"/>
        <end position="227"/>
    </location>
</feature>
<dbReference type="Pfam" id="PF13417">
    <property type="entry name" value="GST_N_3"/>
    <property type="match status" value="1"/>
</dbReference>
<dbReference type="InterPro" id="IPR040079">
    <property type="entry name" value="Glutathione_S-Trfase"/>
</dbReference>
<dbReference type="SUPFAM" id="SSF52833">
    <property type="entry name" value="Thioredoxin-like"/>
    <property type="match status" value="1"/>
</dbReference>
<dbReference type="InterPro" id="IPR004046">
    <property type="entry name" value="GST_C"/>
</dbReference>
<dbReference type="PANTHER" id="PTHR43969:SF9">
    <property type="entry name" value="GLUTATHIONE S TRANSFERASE D10, ISOFORM A-RELATED"/>
    <property type="match status" value="1"/>
</dbReference>
<dbReference type="SFLD" id="SFLDG00358">
    <property type="entry name" value="Main_(cytGST)"/>
    <property type="match status" value="1"/>
</dbReference>
<comment type="subunit">
    <text evidence="1">Homodimer.</text>
</comment>
<gene>
    <name evidence="4" type="ORF">ASTO00021_LOCUS8759</name>
</gene>
<proteinExistence type="predicted"/>
<evidence type="ECO:0000259" key="2">
    <source>
        <dbReference type="PROSITE" id="PS50404"/>
    </source>
</evidence>
<dbReference type="Pfam" id="PF00043">
    <property type="entry name" value="GST_C"/>
    <property type="match status" value="1"/>
</dbReference>
<dbReference type="GO" id="GO:0006749">
    <property type="term" value="P:glutathione metabolic process"/>
    <property type="evidence" value="ECO:0007669"/>
    <property type="project" value="TreeGrafter"/>
</dbReference>
<evidence type="ECO:0008006" key="5">
    <source>
        <dbReference type="Google" id="ProtNLM"/>
    </source>
</evidence>
<dbReference type="Gene3D" id="3.40.30.10">
    <property type="entry name" value="Glutaredoxin"/>
    <property type="match status" value="1"/>
</dbReference>
<dbReference type="InterPro" id="IPR004045">
    <property type="entry name" value="Glutathione_S-Trfase_N"/>
</dbReference>